<dbReference type="PROSITE" id="PS50004">
    <property type="entry name" value="C2"/>
    <property type="match status" value="1"/>
</dbReference>
<organism evidence="4 5">
    <name type="scientific">Toxocara canis</name>
    <name type="common">Canine roundworm</name>
    <dbReference type="NCBI Taxonomy" id="6265"/>
    <lineage>
        <taxon>Eukaryota</taxon>
        <taxon>Metazoa</taxon>
        <taxon>Ecdysozoa</taxon>
        <taxon>Nematoda</taxon>
        <taxon>Chromadorea</taxon>
        <taxon>Rhabditida</taxon>
        <taxon>Spirurina</taxon>
        <taxon>Ascaridomorpha</taxon>
        <taxon>Ascaridoidea</taxon>
        <taxon>Toxocaridae</taxon>
        <taxon>Toxocara</taxon>
    </lineage>
</organism>
<dbReference type="InterPro" id="IPR045052">
    <property type="entry name" value="Copine"/>
</dbReference>
<dbReference type="STRING" id="6265.A0A0B2VMK1"/>
<feature type="region of interest" description="Disordered" evidence="2">
    <location>
        <begin position="425"/>
        <end position="461"/>
    </location>
</feature>
<dbReference type="GO" id="GO:0005886">
    <property type="term" value="C:plasma membrane"/>
    <property type="evidence" value="ECO:0007669"/>
    <property type="project" value="TreeGrafter"/>
</dbReference>
<dbReference type="Pfam" id="PF00168">
    <property type="entry name" value="C2"/>
    <property type="match status" value="1"/>
</dbReference>
<dbReference type="Pfam" id="PF07002">
    <property type="entry name" value="Copine"/>
    <property type="match status" value="1"/>
</dbReference>
<dbReference type="InterPro" id="IPR036465">
    <property type="entry name" value="vWFA_dom_sf"/>
</dbReference>
<dbReference type="EMBL" id="JPKZ01001320">
    <property type="protein sequence ID" value="KHN82609.1"/>
    <property type="molecule type" value="Genomic_DNA"/>
</dbReference>
<dbReference type="PANTHER" id="PTHR10857">
    <property type="entry name" value="COPINE"/>
    <property type="match status" value="1"/>
</dbReference>
<protein>
    <submittedName>
        <fullName evidence="4">Nicotinic receptor-associated protein 1</fullName>
    </submittedName>
</protein>
<sequence length="552" mass="58658">MKDPIGSLCSKLRLTLSAKYDIDSSSSNLADHDFIGSAESTLAEIVGGPSCRRTFSLRGKNGGPSCGELTVLAEEAENDSKEAAVFALRAVSLDKKKFFGKSDPFLQIYRVNDDGSSQLVHRTEVISKTLNPEWKPFEVSMQQLCGPNRNRTHPIHSLYKHISGFIINHTPPAQLKRIRGNRNFIGSCEIAFDKLVGKNDLEFPNIGSSSFTVFGVAGLLEAYQRCLMSCILYGPTNFASVISEVSKKAASYPRDGSRYHILLIITDGCICDFDQTLSAIIAASYLPLSIIIVGVGGENFDNMNKLDSDDGLLTYQGRRAQRDIVQFVPLRQFLVGKGIASPSFEGTLAGAQLAKEVLAEIPDQLTQYMKLNNIEPRPSTNPFSQPSPPSQATLPTAAVGAMGMQDIRGWAVSQPSQPIGFVGGISQPGGGSAPYPTSTPAPYSSQGASGYGFSTTSSPQYPPPAQIPAPSAIGIYPGGGIPLSAPSSGVQASSIPAGIGFTVVSSNSRFGQPEPPPPYCAFDEGDAAFGLTRTGVTVGERSRTQPSAPPPP</sequence>
<evidence type="ECO:0000259" key="3">
    <source>
        <dbReference type="PROSITE" id="PS50004"/>
    </source>
</evidence>
<dbReference type="InterPro" id="IPR037768">
    <property type="entry name" value="C2B_Copine"/>
</dbReference>
<reference evidence="4 5" key="1">
    <citation type="submission" date="2014-11" db="EMBL/GenBank/DDBJ databases">
        <title>Genetic blueprint of the zoonotic pathogen Toxocara canis.</title>
        <authorList>
            <person name="Zhu X.-Q."/>
            <person name="Korhonen P.K."/>
            <person name="Cai H."/>
            <person name="Young N.D."/>
            <person name="Nejsum P."/>
            <person name="von Samson-Himmelstjerna G."/>
            <person name="Boag P.R."/>
            <person name="Tan P."/>
            <person name="Li Q."/>
            <person name="Min J."/>
            <person name="Yang Y."/>
            <person name="Wang X."/>
            <person name="Fang X."/>
            <person name="Hall R.S."/>
            <person name="Hofmann A."/>
            <person name="Sternberg P.W."/>
            <person name="Jex A.R."/>
            <person name="Gasser R.B."/>
        </authorList>
    </citation>
    <scope>NUCLEOTIDE SEQUENCE [LARGE SCALE GENOMIC DNA]</scope>
    <source>
        <strain evidence="4">PN_DK_2014</strain>
    </source>
</reference>
<evidence type="ECO:0000313" key="5">
    <source>
        <dbReference type="Proteomes" id="UP000031036"/>
    </source>
</evidence>
<feature type="compositionally biased region" description="Polar residues" evidence="2">
    <location>
        <begin position="446"/>
        <end position="456"/>
    </location>
</feature>
<dbReference type="InterPro" id="IPR035892">
    <property type="entry name" value="C2_domain_sf"/>
</dbReference>
<dbReference type="SUPFAM" id="SSF53300">
    <property type="entry name" value="vWA-like"/>
    <property type="match status" value="1"/>
</dbReference>
<comment type="caution">
    <text evidence="4">The sequence shown here is derived from an EMBL/GenBank/DDBJ whole genome shotgun (WGS) entry which is preliminary data.</text>
</comment>
<dbReference type="GO" id="GO:0071277">
    <property type="term" value="P:cellular response to calcium ion"/>
    <property type="evidence" value="ECO:0007669"/>
    <property type="project" value="TreeGrafter"/>
</dbReference>
<feature type="compositionally biased region" description="Low complexity" evidence="2">
    <location>
        <begin position="433"/>
        <end position="445"/>
    </location>
</feature>
<evidence type="ECO:0000313" key="4">
    <source>
        <dbReference type="EMBL" id="KHN82609.1"/>
    </source>
</evidence>
<dbReference type="OrthoDB" id="5855668at2759"/>
<dbReference type="GO" id="GO:0005544">
    <property type="term" value="F:calcium-dependent phospholipid binding"/>
    <property type="evidence" value="ECO:0007669"/>
    <property type="project" value="InterPro"/>
</dbReference>
<dbReference type="Gene3D" id="2.60.40.150">
    <property type="entry name" value="C2 domain"/>
    <property type="match status" value="1"/>
</dbReference>
<gene>
    <name evidence="4" type="primary">nra-1</name>
    <name evidence="4" type="ORF">Tcan_10410</name>
</gene>
<proteinExistence type="inferred from homology"/>
<dbReference type="Proteomes" id="UP000031036">
    <property type="component" value="Unassembled WGS sequence"/>
</dbReference>
<dbReference type="InterPro" id="IPR000008">
    <property type="entry name" value="C2_dom"/>
</dbReference>
<evidence type="ECO:0000256" key="1">
    <source>
        <dbReference type="ARBA" id="ARBA00009048"/>
    </source>
</evidence>
<comment type="similarity">
    <text evidence="1">Belongs to the copine family.</text>
</comment>
<keyword evidence="4" id="KW-0675">Receptor</keyword>
<dbReference type="SUPFAM" id="SSF49562">
    <property type="entry name" value="C2 domain (Calcium/lipid-binding domain, CaLB)"/>
    <property type="match status" value="1"/>
</dbReference>
<name>A0A0B2VMK1_TOXCA</name>
<keyword evidence="5" id="KW-1185">Reference proteome</keyword>
<dbReference type="AlphaFoldDB" id="A0A0B2VMK1"/>
<feature type="domain" description="C2" evidence="3">
    <location>
        <begin position="49"/>
        <end position="205"/>
    </location>
</feature>
<dbReference type="PANTHER" id="PTHR10857:SF106">
    <property type="entry name" value="C2 DOMAIN-CONTAINING PROTEIN"/>
    <property type="match status" value="1"/>
</dbReference>
<dbReference type="CDD" id="cd04047">
    <property type="entry name" value="C2B_Copine"/>
    <property type="match status" value="1"/>
</dbReference>
<evidence type="ECO:0000256" key="2">
    <source>
        <dbReference type="SAM" id="MobiDB-lite"/>
    </source>
</evidence>
<dbReference type="InterPro" id="IPR010734">
    <property type="entry name" value="Copine_C"/>
</dbReference>
<accession>A0A0B2VMK1</accession>
<dbReference type="OMA" id="WAHESIN"/>